<gene>
    <name evidence="1" type="ORF">B7P43_G14743</name>
</gene>
<dbReference type="AlphaFoldDB" id="A0A2J7PTW1"/>
<evidence type="ECO:0000313" key="2">
    <source>
        <dbReference type="Proteomes" id="UP000235965"/>
    </source>
</evidence>
<sequence length="70" mass="8032">MLDCVHVGRTWWPYHSLELSRMLLEPILDNSGLMTWCIVLLDYPIVVGVYEVHEGLQMVTKQCNVAVTSQ</sequence>
<name>A0A2J7PTW1_9NEOP</name>
<protein>
    <submittedName>
        <fullName evidence="1">Uncharacterized protein</fullName>
    </submittedName>
</protein>
<reference evidence="1 2" key="1">
    <citation type="submission" date="2017-12" db="EMBL/GenBank/DDBJ databases">
        <title>Hemimetabolous genomes reveal molecular basis of termite eusociality.</title>
        <authorList>
            <person name="Harrison M.C."/>
            <person name="Jongepier E."/>
            <person name="Robertson H.M."/>
            <person name="Arning N."/>
            <person name="Bitard-Feildel T."/>
            <person name="Chao H."/>
            <person name="Childers C.P."/>
            <person name="Dinh H."/>
            <person name="Doddapaneni H."/>
            <person name="Dugan S."/>
            <person name="Gowin J."/>
            <person name="Greiner C."/>
            <person name="Han Y."/>
            <person name="Hu H."/>
            <person name="Hughes D.S.T."/>
            <person name="Huylmans A.-K."/>
            <person name="Kemena C."/>
            <person name="Kremer L.P.M."/>
            <person name="Lee S.L."/>
            <person name="Lopez-Ezquerra A."/>
            <person name="Mallet L."/>
            <person name="Monroy-Kuhn J.M."/>
            <person name="Moser A."/>
            <person name="Murali S.C."/>
            <person name="Muzny D.M."/>
            <person name="Otani S."/>
            <person name="Piulachs M.-D."/>
            <person name="Poelchau M."/>
            <person name="Qu J."/>
            <person name="Schaub F."/>
            <person name="Wada-Katsumata A."/>
            <person name="Worley K.C."/>
            <person name="Xie Q."/>
            <person name="Ylla G."/>
            <person name="Poulsen M."/>
            <person name="Gibbs R.A."/>
            <person name="Schal C."/>
            <person name="Richards S."/>
            <person name="Belles X."/>
            <person name="Korb J."/>
            <person name="Bornberg-Bauer E."/>
        </authorList>
    </citation>
    <scope>NUCLEOTIDE SEQUENCE [LARGE SCALE GENOMIC DNA]</scope>
    <source>
        <tissue evidence="1">Whole body</tissue>
    </source>
</reference>
<proteinExistence type="predicted"/>
<comment type="caution">
    <text evidence="1">The sequence shown here is derived from an EMBL/GenBank/DDBJ whole genome shotgun (WGS) entry which is preliminary data.</text>
</comment>
<dbReference type="EMBL" id="NEVH01021221">
    <property type="protein sequence ID" value="PNF19776.1"/>
    <property type="molecule type" value="Genomic_DNA"/>
</dbReference>
<evidence type="ECO:0000313" key="1">
    <source>
        <dbReference type="EMBL" id="PNF19776.1"/>
    </source>
</evidence>
<dbReference type="InParanoid" id="A0A2J7PTW1"/>
<organism evidence="1 2">
    <name type="scientific">Cryptotermes secundus</name>
    <dbReference type="NCBI Taxonomy" id="105785"/>
    <lineage>
        <taxon>Eukaryota</taxon>
        <taxon>Metazoa</taxon>
        <taxon>Ecdysozoa</taxon>
        <taxon>Arthropoda</taxon>
        <taxon>Hexapoda</taxon>
        <taxon>Insecta</taxon>
        <taxon>Pterygota</taxon>
        <taxon>Neoptera</taxon>
        <taxon>Polyneoptera</taxon>
        <taxon>Dictyoptera</taxon>
        <taxon>Blattodea</taxon>
        <taxon>Blattoidea</taxon>
        <taxon>Termitoidae</taxon>
        <taxon>Kalotermitidae</taxon>
        <taxon>Cryptotermitinae</taxon>
        <taxon>Cryptotermes</taxon>
    </lineage>
</organism>
<accession>A0A2J7PTW1</accession>
<keyword evidence="2" id="KW-1185">Reference proteome</keyword>
<dbReference type="Proteomes" id="UP000235965">
    <property type="component" value="Unassembled WGS sequence"/>
</dbReference>